<protein>
    <submittedName>
        <fullName evidence="1">Sulfur carrier protein ThiS</fullName>
    </submittedName>
</protein>
<dbReference type="InterPro" id="IPR012675">
    <property type="entry name" value="Beta-grasp_dom_sf"/>
</dbReference>
<dbReference type="Gene3D" id="3.10.20.30">
    <property type="match status" value="1"/>
</dbReference>
<accession>A0A9D9HAG9</accession>
<dbReference type="SUPFAM" id="SSF54285">
    <property type="entry name" value="MoaD/ThiS"/>
    <property type="match status" value="1"/>
</dbReference>
<reference evidence="1" key="2">
    <citation type="journal article" date="2021" name="PeerJ">
        <title>Extensive microbial diversity within the chicken gut microbiome revealed by metagenomics and culture.</title>
        <authorList>
            <person name="Gilroy R."/>
            <person name="Ravi A."/>
            <person name="Getino M."/>
            <person name="Pursley I."/>
            <person name="Horton D.L."/>
            <person name="Alikhan N.F."/>
            <person name="Baker D."/>
            <person name="Gharbi K."/>
            <person name="Hall N."/>
            <person name="Watson M."/>
            <person name="Adriaenssens E.M."/>
            <person name="Foster-Nyarko E."/>
            <person name="Jarju S."/>
            <person name="Secka A."/>
            <person name="Antonio M."/>
            <person name="Oren A."/>
            <person name="Chaudhuri R.R."/>
            <person name="La Ragione R."/>
            <person name="Hildebrand F."/>
            <person name="Pallen M.J."/>
        </authorList>
    </citation>
    <scope>NUCLEOTIDE SEQUENCE</scope>
    <source>
        <strain evidence="1">D5-748</strain>
    </source>
</reference>
<evidence type="ECO:0000313" key="1">
    <source>
        <dbReference type="EMBL" id="MBO8444316.1"/>
    </source>
</evidence>
<dbReference type="PANTHER" id="PTHR34472:SF1">
    <property type="entry name" value="SULFUR CARRIER PROTEIN THIS"/>
    <property type="match status" value="1"/>
</dbReference>
<dbReference type="InterPro" id="IPR016155">
    <property type="entry name" value="Mopterin_synth/thiamin_S_b"/>
</dbReference>
<proteinExistence type="predicted"/>
<name>A0A9D9HAG9_9BACT</name>
<gene>
    <name evidence="1" type="primary">thiS</name>
    <name evidence="1" type="ORF">IAC23_01290</name>
</gene>
<dbReference type="Pfam" id="PF02597">
    <property type="entry name" value="ThiS"/>
    <property type="match status" value="1"/>
</dbReference>
<sequence length="66" mass="6799">MKVYINHSPAEVGTGISLSDLLNSQGISTEGTAAAVNNKVVPRADWDSTILEDGAKVTVIRAVCGG</sequence>
<dbReference type="InterPro" id="IPR003749">
    <property type="entry name" value="ThiS/MoaD-like"/>
</dbReference>
<dbReference type="InterPro" id="IPR010035">
    <property type="entry name" value="Thi_S"/>
</dbReference>
<evidence type="ECO:0000313" key="2">
    <source>
        <dbReference type="Proteomes" id="UP000823619"/>
    </source>
</evidence>
<dbReference type="NCBIfam" id="TIGR01683">
    <property type="entry name" value="thiS"/>
    <property type="match status" value="1"/>
</dbReference>
<organism evidence="1 2">
    <name type="scientific">Candidatus Cryptobacteroides merdavium</name>
    <dbReference type="NCBI Taxonomy" id="2840769"/>
    <lineage>
        <taxon>Bacteria</taxon>
        <taxon>Pseudomonadati</taxon>
        <taxon>Bacteroidota</taxon>
        <taxon>Bacteroidia</taxon>
        <taxon>Bacteroidales</taxon>
        <taxon>Candidatus Cryptobacteroides</taxon>
    </lineage>
</organism>
<comment type="caution">
    <text evidence="1">The sequence shown here is derived from an EMBL/GenBank/DDBJ whole genome shotgun (WGS) entry which is preliminary data.</text>
</comment>
<reference evidence="1" key="1">
    <citation type="submission" date="2020-10" db="EMBL/GenBank/DDBJ databases">
        <authorList>
            <person name="Gilroy R."/>
        </authorList>
    </citation>
    <scope>NUCLEOTIDE SEQUENCE</scope>
    <source>
        <strain evidence="1">D5-748</strain>
    </source>
</reference>
<dbReference type="EMBL" id="JADIMO010000016">
    <property type="protein sequence ID" value="MBO8444316.1"/>
    <property type="molecule type" value="Genomic_DNA"/>
</dbReference>
<dbReference type="PANTHER" id="PTHR34472">
    <property type="entry name" value="SULFUR CARRIER PROTEIN THIS"/>
    <property type="match status" value="1"/>
</dbReference>
<dbReference type="CDD" id="cd00565">
    <property type="entry name" value="Ubl_ThiS"/>
    <property type="match status" value="1"/>
</dbReference>
<dbReference type="Proteomes" id="UP000823619">
    <property type="component" value="Unassembled WGS sequence"/>
</dbReference>
<dbReference type="AlphaFoldDB" id="A0A9D9HAG9"/>